<protein>
    <submittedName>
        <fullName evidence="7">HrZF-1</fullName>
    </submittedName>
</protein>
<feature type="zinc finger region" description="C3H1-type" evidence="5">
    <location>
        <begin position="583"/>
        <end position="611"/>
    </location>
</feature>
<reference evidence="7" key="1">
    <citation type="submission" date="1999-06" db="EMBL/GenBank/DDBJ databases">
        <title>Two localization pathways of maternal RNAs at the posterior-vegetal cytoplasm in early ascidian embryos.</title>
        <authorList>
            <person name="Sasakura Y."/>
            <person name="Ogasawara M."/>
            <person name="Makabe K.W."/>
        </authorList>
    </citation>
    <scope>NUCLEOTIDE SEQUENCE</scope>
</reference>
<dbReference type="Gene3D" id="4.10.1000.10">
    <property type="entry name" value="Zinc finger, CCCH-type"/>
    <property type="match status" value="4"/>
</dbReference>
<feature type="zinc finger region" description="C3H1-type" evidence="5">
    <location>
        <begin position="544"/>
        <end position="572"/>
    </location>
</feature>
<dbReference type="GO" id="GO:0051252">
    <property type="term" value="P:regulation of RNA metabolic process"/>
    <property type="evidence" value="ECO:0007669"/>
    <property type="project" value="UniProtKB-ARBA"/>
</dbReference>
<evidence type="ECO:0000313" key="7">
    <source>
        <dbReference type="EMBL" id="BAA81905.1"/>
    </source>
</evidence>
<dbReference type="GO" id="GO:0010468">
    <property type="term" value="P:regulation of gene expression"/>
    <property type="evidence" value="ECO:0007669"/>
    <property type="project" value="UniProtKB-ARBA"/>
</dbReference>
<organism evidence="7">
    <name type="scientific">Halocynthia roretzi</name>
    <name type="common">Sea squirt</name>
    <name type="synonym">Cynthia roretzi</name>
    <dbReference type="NCBI Taxonomy" id="7729"/>
    <lineage>
        <taxon>Eukaryota</taxon>
        <taxon>Metazoa</taxon>
        <taxon>Chordata</taxon>
        <taxon>Tunicata</taxon>
        <taxon>Ascidiacea</taxon>
        <taxon>Stolidobranchia</taxon>
        <taxon>Pyuridae</taxon>
        <taxon>Halocynthia</taxon>
    </lineage>
</organism>
<evidence type="ECO:0000256" key="2">
    <source>
        <dbReference type="ARBA" id="ARBA00022737"/>
    </source>
</evidence>
<evidence type="ECO:0000256" key="4">
    <source>
        <dbReference type="ARBA" id="ARBA00022833"/>
    </source>
</evidence>
<name>Q9Y1V9_HALRO</name>
<feature type="domain" description="C3H1-type" evidence="6">
    <location>
        <begin position="505"/>
        <end position="533"/>
    </location>
</feature>
<accession>Q9Y1V9</accession>
<dbReference type="FunFam" id="4.10.1000.10:FF:000003">
    <property type="entry name" value="Zinc finger CCCH domain-containing protein"/>
    <property type="match status" value="1"/>
</dbReference>
<dbReference type="InterPro" id="IPR000571">
    <property type="entry name" value="Znf_CCCH"/>
</dbReference>
<dbReference type="SUPFAM" id="SSF90229">
    <property type="entry name" value="CCCH zinc finger"/>
    <property type="match status" value="4"/>
</dbReference>
<dbReference type="InterPro" id="IPR045877">
    <property type="entry name" value="ZFP36-like"/>
</dbReference>
<keyword evidence="1 5" id="KW-0479">Metal-binding</keyword>
<keyword evidence="4 5" id="KW-0862">Zinc</keyword>
<feature type="zinc finger region" description="C3H1-type" evidence="5">
    <location>
        <begin position="505"/>
        <end position="533"/>
    </location>
</feature>
<feature type="domain" description="C3H1-type" evidence="6">
    <location>
        <begin position="583"/>
        <end position="611"/>
    </location>
</feature>
<proteinExistence type="evidence at transcript level"/>
<dbReference type="Pfam" id="PF00642">
    <property type="entry name" value="zf-CCCH"/>
    <property type="match status" value="4"/>
</dbReference>
<evidence type="ECO:0000259" key="6">
    <source>
        <dbReference type="PROSITE" id="PS50103"/>
    </source>
</evidence>
<evidence type="ECO:0000256" key="1">
    <source>
        <dbReference type="ARBA" id="ARBA00022723"/>
    </source>
</evidence>
<dbReference type="AlphaFoldDB" id="Q9Y1V9"/>
<evidence type="ECO:0000256" key="5">
    <source>
        <dbReference type="PROSITE-ProRule" id="PRU00723"/>
    </source>
</evidence>
<dbReference type="GO" id="GO:0003729">
    <property type="term" value="F:mRNA binding"/>
    <property type="evidence" value="ECO:0007669"/>
    <property type="project" value="InterPro"/>
</dbReference>
<dbReference type="InterPro" id="IPR036855">
    <property type="entry name" value="Znf_CCCH_sf"/>
</dbReference>
<feature type="zinc finger region" description="C3H1-type" evidence="5">
    <location>
        <begin position="464"/>
        <end position="492"/>
    </location>
</feature>
<feature type="domain" description="C3H1-type" evidence="6">
    <location>
        <begin position="464"/>
        <end position="492"/>
    </location>
</feature>
<gene>
    <name evidence="7" type="primary">HrZF-1</name>
</gene>
<dbReference type="FunFam" id="4.10.1000.10:FF:000001">
    <property type="entry name" value="zinc finger CCCH domain-containing protein 15-like"/>
    <property type="match status" value="1"/>
</dbReference>
<keyword evidence="2" id="KW-0677">Repeat</keyword>
<dbReference type="PANTHER" id="PTHR12547:SF174">
    <property type="entry name" value="MRNA DECAY ACTIVATOR PROTEIN ZFP36L2"/>
    <property type="match status" value="1"/>
</dbReference>
<keyword evidence="3 5" id="KW-0863">Zinc-finger</keyword>
<dbReference type="GO" id="GO:0008270">
    <property type="term" value="F:zinc ion binding"/>
    <property type="evidence" value="ECO:0007669"/>
    <property type="project" value="UniProtKB-KW"/>
</dbReference>
<evidence type="ECO:0000256" key="3">
    <source>
        <dbReference type="ARBA" id="ARBA00022771"/>
    </source>
</evidence>
<sequence>MGIPPQEKMEKVIDLEEKMKWDVSPLKVKDMRTFLHTPTNMWSTNDGLLHHESVYRSRLYSSPYVAQETNKMKETLIPSFSLEENNEKISLRHASLITSDSGIGSSQFSTHFYDKFSSLGSNQDPGSSDFITSPEHVKSSLYVKDHTANSDLNNIENIPPAVIQGQMSSKVQRANNRGIKYSFDPTAPPFKPRNAEITSRPDNVIVSLGDSRVLSNTNLKAIDVANYVSGIYDRIPKRDVVDDFSMTKVTYNRQVMTSEEPNPLVSALRNSPILAKQPVDENSLVTSHSKPNFNPAPGSPVPVKLHPFSTFESGVKVQSSQLYQTKYADDVPTCGVGESRLVGCRPLAEIDLNVPEIWRGRLETPDFFAKASVSSNVPLQKKIVTFADMVQAGIDAINKQKESSPLIYDVTKSLQYPIHTSISPVIQPSPSVTQSQVINIQRQIGKTPVDEDVEGDSPLHFPSKYRTEPCTTYHTIGMCPYGEQCNFYHDLKEKNDHPNVTKTSRYKTRLCKTWQKAGECPYGVKCDFAHGTDDLILNSSSKPRYKTRMCKVLQQIGRCPYGAQCTFAHKQDELRTDLSLIYKYKTEICNVWAMGLRCSHGSDCHFAHGREELKQESESVF</sequence>
<feature type="domain" description="C3H1-type" evidence="6">
    <location>
        <begin position="544"/>
        <end position="572"/>
    </location>
</feature>
<dbReference type="EMBL" id="AB029332">
    <property type="protein sequence ID" value="BAA81905.1"/>
    <property type="molecule type" value="mRNA"/>
</dbReference>
<dbReference type="SMART" id="SM00356">
    <property type="entry name" value="ZnF_C3H1"/>
    <property type="match status" value="4"/>
</dbReference>
<dbReference type="PROSITE" id="PS50103">
    <property type="entry name" value="ZF_C3H1"/>
    <property type="match status" value="4"/>
</dbReference>
<dbReference type="PANTHER" id="PTHR12547">
    <property type="entry name" value="CCCH ZINC FINGER/TIS11-RELATED"/>
    <property type="match status" value="1"/>
</dbReference>